<evidence type="ECO:0000313" key="7">
    <source>
        <dbReference type="Proteomes" id="UP000283509"/>
    </source>
</evidence>
<dbReference type="EMBL" id="QCYY01000755">
    <property type="protein sequence ID" value="ROT82958.1"/>
    <property type="molecule type" value="Genomic_DNA"/>
</dbReference>
<dbReference type="PROSITE" id="PS00518">
    <property type="entry name" value="ZF_RING_1"/>
    <property type="match status" value="1"/>
</dbReference>
<gene>
    <name evidence="6" type="ORF">C7M84_023859</name>
</gene>
<dbReference type="AlphaFoldDB" id="A0A3R7NBW1"/>
<dbReference type="InterPro" id="IPR039503">
    <property type="entry name" value="BARD1_Znf-RING"/>
</dbReference>
<keyword evidence="2 4" id="KW-0863">Zinc-finger</keyword>
<organism evidence="6 7">
    <name type="scientific">Penaeus vannamei</name>
    <name type="common">Whiteleg shrimp</name>
    <name type="synonym">Litopenaeus vannamei</name>
    <dbReference type="NCBI Taxonomy" id="6689"/>
    <lineage>
        <taxon>Eukaryota</taxon>
        <taxon>Metazoa</taxon>
        <taxon>Ecdysozoa</taxon>
        <taxon>Arthropoda</taxon>
        <taxon>Crustacea</taxon>
        <taxon>Multicrustacea</taxon>
        <taxon>Malacostraca</taxon>
        <taxon>Eumalacostraca</taxon>
        <taxon>Eucarida</taxon>
        <taxon>Decapoda</taxon>
        <taxon>Dendrobranchiata</taxon>
        <taxon>Penaeoidea</taxon>
        <taxon>Penaeidae</taxon>
        <taxon>Penaeus</taxon>
    </lineage>
</organism>
<accession>A0A3R7NBW1</accession>
<keyword evidence="1" id="KW-0479">Metal-binding</keyword>
<dbReference type="Proteomes" id="UP000283509">
    <property type="component" value="Unassembled WGS sequence"/>
</dbReference>
<dbReference type="PROSITE" id="PS50089">
    <property type="entry name" value="ZF_RING_2"/>
    <property type="match status" value="1"/>
</dbReference>
<evidence type="ECO:0000313" key="6">
    <source>
        <dbReference type="EMBL" id="ROT82958.1"/>
    </source>
</evidence>
<evidence type="ECO:0000259" key="5">
    <source>
        <dbReference type="PROSITE" id="PS50089"/>
    </source>
</evidence>
<reference evidence="6 7" key="1">
    <citation type="submission" date="2018-04" db="EMBL/GenBank/DDBJ databases">
        <authorList>
            <person name="Zhang X."/>
            <person name="Yuan J."/>
            <person name="Li F."/>
            <person name="Xiang J."/>
        </authorList>
    </citation>
    <scope>NUCLEOTIDE SEQUENCE [LARGE SCALE GENOMIC DNA]</scope>
    <source>
        <tissue evidence="6">Muscle</tissue>
    </source>
</reference>
<name>A0A3R7NBW1_PENVA</name>
<dbReference type="InterPro" id="IPR001841">
    <property type="entry name" value="Znf_RING"/>
</dbReference>
<dbReference type="SUPFAM" id="SSF57850">
    <property type="entry name" value="RING/U-box"/>
    <property type="match status" value="1"/>
</dbReference>
<comment type="caution">
    <text evidence="6">The sequence shown here is derived from an EMBL/GenBank/DDBJ whole genome shotgun (WGS) entry which is preliminary data.</text>
</comment>
<evidence type="ECO:0000256" key="4">
    <source>
        <dbReference type="PROSITE-ProRule" id="PRU00175"/>
    </source>
</evidence>
<dbReference type="InterPro" id="IPR017907">
    <property type="entry name" value="Znf_RING_CS"/>
</dbReference>
<dbReference type="SMART" id="SM00184">
    <property type="entry name" value="RING"/>
    <property type="match status" value="1"/>
</dbReference>
<keyword evidence="7" id="KW-1185">Reference proteome</keyword>
<evidence type="ECO:0000256" key="3">
    <source>
        <dbReference type="ARBA" id="ARBA00022833"/>
    </source>
</evidence>
<dbReference type="Gene3D" id="3.30.40.10">
    <property type="entry name" value="Zinc/RING finger domain, C3HC4 (zinc finger)"/>
    <property type="match status" value="1"/>
</dbReference>
<reference evidence="6 7" key="2">
    <citation type="submission" date="2019-01" db="EMBL/GenBank/DDBJ databases">
        <title>The decoding of complex shrimp genome reveals the adaptation for benthos swimmer, frequently molting mechanism and breeding impact on genome.</title>
        <authorList>
            <person name="Sun Y."/>
            <person name="Gao Y."/>
            <person name="Yu Y."/>
        </authorList>
    </citation>
    <scope>NUCLEOTIDE SEQUENCE [LARGE SCALE GENOMIC DNA]</scope>
    <source>
        <tissue evidence="6">Muscle</tissue>
    </source>
</reference>
<dbReference type="InterPro" id="IPR013083">
    <property type="entry name" value="Znf_RING/FYVE/PHD"/>
</dbReference>
<evidence type="ECO:0000256" key="2">
    <source>
        <dbReference type="ARBA" id="ARBA00022771"/>
    </source>
</evidence>
<dbReference type="OrthoDB" id="2384350at2759"/>
<dbReference type="STRING" id="6689.A0A3R7NBW1"/>
<sequence>MDVLKLFDWDQSREAIKQLEKLLECNICGTVAADPQSLGRCDHFFCSACIGKVENGICPVCKIPSPPCEMKPDRIIAGLVSSARDLKFLLDGGELNGPHMPSWTTELPQYAQEPTLAPLSTLEVEYRKDALYN</sequence>
<feature type="domain" description="RING-type" evidence="5">
    <location>
        <begin position="25"/>
        <end position="62"/>
    </location>
</feature>
<protein>
    <submittedName>
        <fullName evidence="6">BRCA1-associated RING domain protein 1</fullName>
    </submittedName>
</protein>
<dbReference type="Pfam" id="PF14835">
    <property type="entry name" value="zf-RING_6"/>
    <property type="match status" value="1"/>
</dbReference>
<proteinExistence type="predicted"/>
<dbReference type="GO" id="GO:0008270">
    <property type="term" value="F:zinc ion binding"/>
    <property type="evidence" value="ECO:0007669"/>
    <property type="project" value="UniProtKB-KW"/>
</dbReference>
<evidence type="ECO:0000256" key="1">
    <source>
        <dbReference type="ARBA" id="ARBA00022723"/>
    </source>
</evidence>
<keyword evidence="3" id="KW-0862">Zinc</keyword>